<dbReference type="PANTHER" id="PTHR10773:SF19">
    <property type="match status" value="1"/>
</dbReference>
<dbReference type="AlphaFoldDB" id="A0AAV3ZMM9"/>
<dbReference type="PANTHER" id="PTHR10773">
    <property type="entry name" value="DNA-DIRECTED RNA POLYMERASES I, II, AND III SUBUNIT RPABC2"/>
    <property type="match status" value="1"/>
</dbReference>
<feature type="domain" description="DUF7869" evidence="2">
    <location>
        <begin position="436"/>
        <end position="538"/>
    </location>
</feature>
<protein>
    <recommendedName>
        <fullName evidence="2">DUF7869 domain-containing protein</fullName>
    </recommendedName>
</protein>
<evidence type="ECO:0000313" key="4">
    <source>
        <dbReference type="Proteomes" id="UP000735302"/>
    </source>
</evidence>
<proteinExistence type="predicted"/>
<feature type="compositionally biased region" description="Polar residues" evidence="1">
    <location>
        <begin position="16"/>
        <end position="34"/>
    </location>
</feature>
<dbReference type="EMBL" id="BLXT01002524">
    <property type="protein sequence ID" value="GFN95707.1"/>
    <property type="molecule type" value="Genomic_DNA"/>
</dbReference>
<gene>
    <name evidence="3" type="ORF">PoB_002221300</name>
</gene>
<sequence>MIFDHALSINDDSDGCDTNVQVTEYQPSSSSGSDTEIEDVLQTAGQAGGQDKTVSKARKKRSKKADADNWQKNVPKLKRLKGEAHTSRRGKERGKAEMGAVGCRSKFCLSSKKRHCSEFAEEDRQAIFKNFWDFPSWSARQSFVSLLTCVGEKKIIKNHASQRGNPIEYYLKKKDGKKLQVCKEMFCSTLGIPKRTVGDWLGCKKDNDSVRDGDEREGGEEIKLQPKRKLTDEEMSYLKQWLLKVDCVDSHYCRSSESYKNKRFLEPGTKKVDLYQRYCSDCKNEGIRSACLTIFKKFFSDLGLSVFRPRKDQCDLCVGYHHGNIPKEEYDTHVKSKDRARAEKDEDKKSALSLNDESMSVWTFDTQSVILCPQTKASALYFRTKLQVHNLTFYNNCTRDGFSYYWDESEGELKADNFASLQYNHFKTFLASNPHIKTLVLWSDGCLYQNKNACLANCYLQLALESKVDIFQKYLAVGHTQMECDSMHSVIERNMVCDIYTPNDLRIVMETARRNPSPYFVKQIKHTDFKTMSTSRFNSIRPGRKAGDSVVTQLSHIHYTSTGQILYKVFHENEDWRNLPVRIANIAKEEVKWQPMYTSRLKITKRKYDDLQYMKKVLPTKDHIFYDKLVHE</sequence>
<feature type="region of interest" description="Disordered" evidence="1">
    <location>
        <begin position="332"/>
        <end position="351"/>
    </location>
</feature>
<reference evidence="3 4" key="1">
    <citation type="journal article" date="2021" name="Elife">
        <title>Chloroplast acquisition without the gene transfer in kleptoplastic sea slugs, Plakobranchus ocellatus.</title>
        <authorList>
            <person name="Maeda T."/>
            <person name="Takahashi S."/>
            <person name="Yoshida T."/>
            <person name="Shimamura S."/>
            <person name="Takaki Y."/>
            <person name="Nagai Y."/>
            <person name="Toyoda A."/>
            <person name="Suzuki Y."/>
            <person name="Arimoto A."/>
            <person name="Ishii H."/>
            <person name="Satoh N."/>
            <person name="Nishiyama T."/>
            <person name="Hasebe M."/>
            <person name="Maruyama T."/>
            <person name="Minagawa J."/>
            <person name="Obokata J."/>
            <person name="Shigenobu S."/>
        </authorList>
    </citation>
    <scope>NUCLEOTIDE SEQUENCE [LARGE SCALE GENOMIC DNA]</scope>
</reference>
<keyword evidence="4" id="KW-1185">Reference proteome</keyword>
<evidence type="ECO:0000313" key="3">
    <source>
        <dbReference type="EMBL" id="GFN95707.1"/>
    </source>
</evidence>
<accession>A0AAV3ZMM9</accession>
<comment type="caution">
    <text evidence="3">The sequence shown here is derived from an EMBL/GenBank/DDBJ whole genome shotgun (WGS) entry which is preliminary data.</text>
</comment>
<organism evidence="3 4">
    <name type="scientific">Plakobranchus ocellatus</name>
    <dbReference type="NCBI Taxonomy" id="259542"/>
    <lineage>
        <taxon>Eukaryota</taxon>
        <taxon>Metazoa</taxon>
        <taxon>Spiralia</taxon>
        <taxon>Lophotrochozoa</taxon>
        <taxon>Mollusca</taxon>
        <taxon>Gastropoda</taxon>
        <taxon>Heterobranchia</taxon>
        <taxon>Euthyneura</taxon>
        <taxon>Panpulmonata</taxon>
        <taxon>Sacoglossa</taxon>
        <taxon>Placobranchoidea</taxon>
        <taxon>Plakobranchidae</taxon>
        <taxon>Plakobranchus</taxon>
    </lineage>
</organism>
<name>A0AAV3ZMM9_9GAST</name>
<evidence type="ECO:0000259" key="2">
    <source>
        <dbReference type="Pfam" id="PF25273"/>
    </source>
</evidence>
<dbReference type="Proteomes" id="UP000735302">
    <property type="component" value="Unassembled WGS sequence"/>
</dbReference>
<dbReference type="Pfam" id="PF25273">
    <property type="entry name" value="DUF7869"/>
    <property type="match status" value="1"/>
</dbReference>
<feature type="compositionally biased region" description="Basic and acidic residues" evidence="1">
    <location>
        <begin position="332"/>
        <end position="350"/>
    </location>
</feature>
<dbReference type="InterPro" id="IPR057191">
    <property type="entry name" value="DUF7869"/>
</dbReference>
<feature type="region of interest" description="Disordered" evidence="1">
    <location>
        <begin position="1"/>
        <end position="95"/>
    </location>
</feature>
<evidence type="ECO:0000256" key="1">
    <source>
        <dbReference type="SAM" id="MobiDB-lite"/>
    </source>
</evidence>